<dbReference type="Proteomes" id="UP000612233">
    <property type="component" value="Unassembled WGS sequence"/>
</dbReference>
<comment type="caution">
    <text evidence="1">The sequence shown here is derived from an EMBL/GenBank/DDBJ whole genome shotgun (WGS) entry which is preliminary data.</text>
</comment>
<gene>
    <name evidence="1" type="ORF">IC235_08695</name>
</gene>
<sequence>MLKTGHLLSIIHILVFALCNNAETGALNAYRIAENNSHQNYSGIWRYEFSSKENELLNISFQLNLIQDKDIIKGQYCAVSRGGRRIDCDIDKNYNIYGKIINNVAYIDFTGFYDAKAKGKAILYLDNGNLFWEIVSVKGEIYAPVKAVLKSDNNAKNSPE</sequence>
<dbReference type="RefSeq" id="WP_191004788.1">
    <property type="nucleotide sequence ID" value="NZ_JACXAD010000008.1"/>
</dbReference>
<evidence type="ECO:0000313" key="2">
    <source>
        <dbReference type="Proteomes" id="UP000612233"/>
    </source>
</evidence>
<protein>
    <submittedName>
        <fullName evidence="1">Uncharacterized protein</fullName>
    </submittedName>
</protein>
<accession>A0A927BD85</accession>
<evidence type="ECO:0000313" key="1">
    <source>
        <dbReference type="EMBL" id="MBD2767969.1"/>
    </source>
</evidence>
<dbReference type="EMBL" id="JACXAD010000008">
    <property type="protein sequence ID" value="MBD2767969.1"/>
    <property type="molecule type" value="Genomic_DNA"/>
</dbReference>
<organism evidence="1 2">
    <name type="scientific">Hymenobacter montanus</name>
    <dbReference type="NCBI Taxonomy" id="2771359"/>
    <lineage>
        <taxon>Bacteria</taxon>
        <taxon>Pseudomonadati</taxon>
        <taxon>Bacteroidota</taxon>
        <taxon>Cytophagia</taxon>
        <taxon>Cytophagales</taxon>
        <taxon>Hymenobacteraceae</taxon>
        <taxon>Hymenobacter</taxon>
    </lineage>
</organism>
<dbReference type="AlphaFoldDB" id="A0A927BD85"/>
<proteinExistence type="predicted"/>
<keyword evidence="2" id="KW-1185">Reference proteome</keyword>
<reference evidence="1" key="1">
    <citation type="submission" date="2020-09" db="EMBL/GenBank/DDBJ databases">
        <authorList>
            <person name="Kim M.K."/>
        </authorList>
    </citation>
    <scope>NUCLEOTIDE SEQUENCE</scope>
    <source>
        <strain evidence="1">BT664</strain>
    </source>
</reference>
<name>A0A927BD85_9BACT</name>